<sequence length="325" mass="35857">MANSFIFLATGTSLQGLSLFTLSITLNFGNHLFAIFDFKFLGFWKMTGFRGLAVFNILKAFSAAASKLETIRQVDAKNHNAPSETKPLIVHKLSHHFSFSSLVKEAGSLVNEVKWSIFGSSFSVLDSGLGFEIGDPSQRTLVGKAVKPTQNSISTSGAVNLRKVNRVRIGVQARVTKLLMRTVGFTLQPFQLKLQFLKIVFVQTMPMERSNQFIDQYYIKGHVHFDSSLSKLQVMMEVPRGSLVKEAGSLVNEVKWSIFGSSFSVLDSGLGFEIGDPSQRTLVGKAVKPTQNSISTSGAVNLRKVNRVRIGVQARVTKLLMRFEG</sequence>
<name>A0A8S9PXN0_BRACR</name>
<dbReference type="EMBL" id="QGKX02001347">
    <property type="protein sequence ID" value="KAF3524401.1"/>
    <property type="molecule type" value="Genomic_DNA"/>
</dbReference>
<accession>A0A8S9PXN0</accession>
<organism evidence="1 2">
    <name type="scientific">Brassica cretica</name>
    <name type="common">Mustard</name>
    <dbReference type="NCBI Taxonomy" id="69181"/>
    <lineage>
        <taxon>Eukaryota</taxon>
        <taxon>Viridiplantae</taxon>
        <taxon>Streptophyta</taxon>
        <taxon>Embryophyta</taxon>
        <taxon>Tracheophyta</taxon>
        <taxon>Spermatophyta</taxon>
        <taxon>Magnoliopsida</taxon>
        <taxon>eudicotyledons</taxon>
        <taxon>Gunneridae</taxon>
        <taxon>Pentapetalae</taxon>
        <taxon>rosids</taxon>
        <taxon>malvids</taxon>
        <taxon>Brassicales</taxon>
        <taxon>Brassicaceae</taxon>
        <taxon>Brassiceae</taxon>
        <taxon>Brassica</taxon>
    </lineage>
</organism>
<protein>
    <submittedName>
        <fullName evidence="1">Uncharacterized protein</fullName>
    </submittedName>
</protein>
<comment type="caution">
    <text evidence="1">The sequence shown here is derived from an EMBL/GenBank/DDBJ whole genome shotgun (WGS) entry which is preliminary data.</text>
</comment>
<evidence type="ECO:0000313" key="1">
    <source>
        <dbReference type="EMBL" id="KAF3524401.1"/>
    </source>
</evidence>
<reference evidence="1" key="1">
    <citation type="submission" date="2019-12" db="EMBL/GenBank/DDBJ databases">
        <title>Genome sequencing and annotation of Brassica cretica.</title>
        <authorList>
            <person name="Studholme D.J."/>
            <person name="Sarris P."/>
        </authorList>
    </citation>
    <scope>NUCLEOTIDE SEQUENCE</scope>
    <source>
        <strain evidence="1">PFS-109/04</strain>
        <tissue evidence="1">Leaf</tissue>
    </source>
</reference>
<dbReference type="AlphaFoldDB" id="A0A8S9PXN0"/>
<dbReference type="Proteomes" id="UP000712600">
    <property type="component" value="Unassembled WGS sequence"/>
</dbReference>
<gene>
    <name evidence="1" type="ORF">F2Q69_00048987</name>
</gene>
<evidence type="ECO:0000313" key="2">
    <source>
        <dbReference type="Proteomes" id="UP000712600"/>
    </source>
</evidence>
<proteinExistence type="predicted"/>